<sequence>MIIIAPQLSPIPFQERLWSLASDPYAHSGADWLQVVDPRSDQARRAAAARRPQVSTLPPPDSRVQPRHGLQGPEPAIMYKYVRTPHVRTVEAAPSPSTYYQRQLAGLRYHWRGPMGDSGLRQSQIPNPKSNPVPCPFRWAARVSLRPVSNNSARAVLMLYCAFPHRVSLSSAEDSRDNIAVNTSLVGPAAAAFTAATQHLPLE</sequence>
<dbReference type="RefSeq" id="XP_046121734.1">
    <property type="nucleotide sequence ID" value="XM_046258889.1"/>
</dbReference>
<gene>
    <name evidence="2" type="ORF">F5Z01DRAFT_302333</name>
</gene>
<evidence type="ECO:0000313" key="3">
    <source>
        <dbReference type="Proteomes" id="UP000887229"/>
    </source>
</evidence>
<protein>
    <submittedName>
        <fullName evidence="2">Uncharacterized protein</fullName>
    </submittedName>
</protein>
<dbReference type="EMBL" id="MU251244">
    <property type="protein sequence ID" value="KAG9257810.1"/>
    <property type="molecule type" value="Genomic_DNA"/>
</dbReference>
<keyword evidence="3" id="KW-1185">Reference proteome</keyword>
<proteinExistence type="predicted"/>
<evidence type="ECO:0000313" key="2">
    <source>
        <dbReference type="EMBL" id="KAG9257810.1"/>
    </source>
</evidence>
<dbReference type="Proteomes" id="UP000887229">
    <property type="component" value="Unassembled WGS sequence"/>
</dbReference>
<dbReference type="GeneID" id="70289792"/>
<dbReference type="AlphaFoldDB" id="A0A9P7ZU91"/>
<accession>A0A9P7ZU91</accession>
<feature type="region of interest" description="Disordered" evidence="1">
    <location>
        <begin position="43"/>
        <end position="72"/>
    </location>
</feature>
<organism evidence="2 3">
    <name type="scientific">Emericellopsis atlantica</name>
    <dbReference type="NCBI Taxonomy" id="2614577"/>
    <lineage>
        <taxon>Eukaryota</taxon>
        <taxon>Fungi</taxon>
        <taxon>Dikarya</taxon>
        <taxon>Ascomycota</taxon>
        <taxon>Pezizomycotina</taxon>
        <taxon>Sordariomycetes</taxon>
        <taxon>Hypocreomycetidae</taxon>
        <taxon>Hypocreales</taxon>
        <taxon>Bionectriaceae</taxon>
        <taxon>Emericellopsis</taxon>
    </lineage>
</organism>
<reference evidence="2" key="1">
    <citation type="journal article" date="2021" name="IMA Fungus">
        <title>Genomic characterization of three marine fungi, including Emericellopsis atlantica sp. nov. with signatures of a generalist lifestyle and marine biomass degradation.</title>
        <authorList>
            <person name="Hagestad O.C."/>
            <person name="Hou L."/>
            <person name="Andersen J.H."/>
            <person name="Hansen E.H."/>
            <person name="Altermark B."/>
            <person name="Li C."/>
            <person name="Kuhnert E."/>
            <person name="Cox R.J."/>
            <person name="Crous P.W."/>
            <person name="Spatafora J.W."/>
            <person name="Lail K."/>
            <person name="Amirebrahimi M."/>
            <person name="Lipzen A."/>
            <person name="Pangilinan J."/>
            <person name="Andreopoulos W."/>
            <person name="Hayes R.D."/>
            <person name="Ng V."/>
            <person name="Grigoriev I.V."/>
            <person name="Jackson S.A."/>
            <person name="Sutton T.D.S."/>
            <person name="Dobson A.D.W."/>
            <person name="Rama T."/>
        </authorList>
    </citation>
    <scope>NUCLEOTIDE SEQUENCE</scope>
    <source>
        <strain evidence="2">TS7</strain>
    </source>
</reference>
<name>A0A9P7ZU91_9HYPO</name>
<comment type="caution">
    <text evidence="2">The sequence shown here is derived from an EMBL/GenBank/DDBJ whole genome shotgun (WGS) entry which is preliminary data.</text>
</comment>
<evidence type="ECO:0000256" key="1">
    <source>
        <dbReference type="SAM" id="MobiDB-lite"/>
    </source>
</evidence>